<dbReference type="SUPFAM" id="SSF82171">
    <property type="entry name" value="DPP6 N-terminal domain-like"/>
    <property type="match status" value="1"/>
</dbReference>
<reference evidence="5 6" key="1">
    <citation type="submission" date="2019-09" db="EMBL/GenBank/DDBJ databases">
        <title>Draft genome of the ectomycorrhizal ascomycete Sphaerosporella brunnea.</title>
        <authorList>
            <consortium name="DOE Joint Genome Institute"/>
            <person name="Benucci G.M."/>
            <person name="Marozzi G."/>
            <person name="Antonielli L."/>
            <person name="Sanchez S."/>
            <person name="Marco P."/>
            <person name="Wang X."/>
            <person name="Falini L.B."/>
            <person name="Barry K."/>
            <person name="Haridas S."/>
            <person name="Lipzen A."/>
            <person name="Labutti K."/>
            <person name="Grigoriev I.V."/>
            <person name="Murat C."/>
            <person name="Martin F."/>
            <person name="Albertini E."/>
            <person name="Donnini D."/>
            <person name="Bonito G."/>
        </authorList>
    </citation>
    <scope>NUCLEOTIDE SEQUENCE [LARGE SCALE GENOMIC DNA]</scope>
    <source>
        <strain evidence="5 6">Sb_GMNB300</strain>
    </source>
</reference>
<protein>
    <submittedName>
        <fullName evidence="5">RIC1-domain-containing protein</fullName>
    </submittedName>
</protein>
<accession>A0A5J5F979</accession>
<feature type="region of interest" description="Disordered" evidence="3">
    <location>
        <begin position="1"/>
        <end position="92"/>
    </location>
</feature>
<comment type="caution">
    <text evidence="5">The sequence shown here is derived from an EMBL/GenBank/DDBJ whole genome shotgun (WGS) entry which is preliminary data.</text>
</comment>
<dbReference type="OrthoDB" id="67540at2759"/>
<dbReference type="InterPro" id="IPR015943">
    <property type="entry name" value="WD40/YVTN_repeat-like_dom_sf"/>
</dbReference>
<dbReference type="Pfam" id="PF07064">
    <property type="entry name" value="RIC1"/>
    <property type="match status" value="1"/>
</dbReference>
<proteinExistence type="predicted"/>
<sequence length="1059" mass="117411">MYWPIGAPRVYKAKVPPPEAPLEYDSDGSAELVRNSLSLPHAPQEDSEQTDWSKGSTDDDDEGRKVGEQEVEDEESLPETSAHSAHGAGNGALDEATRSHILALRVARSGTLFATVTRAELTIWQTKPTAVVAHVRRSPSSVESYGPNVDVLVRPDSQIFVVQTSLGYLMTYSLATDPNARVYKPTFVNNYHHHARQHSLPNSVRSGSVGNGGLMPGVGEGGGVREFSLQFRMVIKVDAGISKVLALEDELMVATVKPAAIQCIRWTPDSTGSQTSAELLSRMPWMQKKVVVTDMVYDRPMNLSTWVTSDGRAYAVQKLHISESESGSRTFKGYCFHIPSNRDDVAVKVAINARFSMLAVACANGSISLYTARDYNGNIPLSHKVFVPSSTSGRVTFVNWSPDGYCLFVGYEYGWATWSVYGMPGGNSFAARKSLIDQKPNEGHLGGVKHGAWIANGAEMLLLRNAGNECIWSLEFARSAVVGCFSCVNTARPILQTGEKLLIYRGYDQDDNTMISQDSSILWHTVQVPASYLADNWPIRNSVISPDGRYVAVAGTRGLAHYSVNSGRWKTYANEQMEQDFVVRGGMCWYQHILIAAVESHESYQLRLYSRELALDNTMLVYLEMLSSAVVFMTLTGDDSLLVYTLDNVLYHYIVQSTETSVRLVQVGQITFHGIIRAPARVRSISWIVPDEQLRGGDPSRDVAVATMIFLVDGKLVLLQPSTTEGGELKYDMRVLLQNVEYYALIRDQPAQQTFAPRPEHLETPITETFPTLGLEKNLSDSLWAFDGNDIKTWIDVKDILDSGEHGQELPPPVKVSVDFYPLSTLVNRGIVLGIESDLVQRRDIGFSHFKFSTRTHLFINHLLRHLLSCHQPGDAVELARNYESLAYFPHALEVLLHDVLDDEADSPPDPDDAVLPEVIRFLSHFPHYLDVIVRCTRKTEVASWKHLFSVVGSPQALFEESLSRGDLKTAGGYLLVLHTLEQLSSSSKDMVRLLARAVQEGDWDLCKELARFLTALDNSGKTLREALELVELRTPAGEDGRSFMFEGALNTRGFPGLG</sequence>
<name>A0A5J5F979_9PEZI</name>
<dbReference type="GO" id="GO:0042147">
    <property type="term" value="P:retrograde transport, endosome to Golgi"/>
    <property type="evidence" value="ECO:0007669"/>
    <property type="project" value="TreeGrafter"/>
</dbReference>
<evidence type="ECO:0000256" key="2">
    <source>
        <dbReference type="ARBA" id="ARBA00023136"/>
    </source>
</evidence>
<dbReference type="InterPro" id="IPR040096">
    <property type="entry name" value="Ric1"/>
</dbReference>
<dbReference type="GO" id="GO:0005829">
    <property type="term" value="C:cytosol"/>
    <property type="evidence" value="ECO:0007669"/>
    <property type="project" value="TreeGrafter"/>
</dbReference>
<dbReference type="GO" id="GO:0006886">
    <property type="term" value="P:intracellular protein transport"/>
    <property type="evidence" value="ECO:0007669"/>
    <property type="project" value="InterPro"/>
</dbReference>
<dbReference type="GO" id="GO:0000139">
    <property type="term" value="C:Golgi membrane"/>
    <property type="evidence" value="ECO:0007669"/>
    <property type="project" value="TreeGrafter"/>
</dbReference>
<keyword evidence="2" id="KW-0472">Membrane</keyword>
<dbReference type="AlphaFoldDB" id="A0A5J5F979"/>
<organism evidence="5 6">
    <name type="scientific">Sphaerosporella brunnea</name>
    <dbReference type="NCBI Taxonomy" id="1250544"/>
    <lineage>
        <taxon>Eukaryota</taxon>
        <taxon>Fungi</taxon>
        <taxon>Dikarya</taxon>
        <taxon>Ascomycota</taxon>
        <taxon>Pezizomycotina</taxon>
        <taxon>Pezizomycetes</taxon>
        <taxon>Pezizales</taxon>
        <taxon>Pyronemataceae</taxon>
        <taxon>Sphaerosporella</taxon>
    </lineage>
</organism>
<feature type="domain" description="RIC1 C-terminal alpha solenoid region" evidence="4">
    <location>
        <begin position="861"/>
        <end position="1032"/>
    </location>
</feature>
<dbReference type="EMBL" id="VXIS01000014">
    <property type="protein sequence ID" value="KAA8913499.1"/>
    <property type="molecule type" value="Genomic_DNA"/>
</dbReference>
<dbReference type="GO" id="GO:0034066">
    <property type="term" value="C:Ric1-Rgp1 guanyl-nucleotide exchange factor complex"/>
    <property type="evidence" value="ECO:0007669"/>
    <property type="project" value="InterPro"/>
</dbReference>
<evidence type="ECO:0000256" key="3">
    <source>
        <dbReference type="SAM" id="MobiDB-lite"/>
    </source>
</evidence>
<evidence type="ECO:0000256" key="1">
    <source>
        <dbReference type="ARBA" id="ARBA00004370"/>
    </source>
</evidence>
<dbReference type="Gene3D" id="2.130.10.10">
    <property type="entry name" value="YVTN repeat-like/Quinoprotein amine dehydrogenase"/>
    <property type="match status" value="1"/>
</dbReference>
<evidence type="ECO:0000313" key="6">
    <source>
        <dbReference type="Proteomes" id="UP000326924"/>
    </source>
</evidence>
<dbReference type="Pfam" id="PF25440">
    <property type="entry name" value="Beta-prop_RIC1_2nd"/>
    <property type="match status" value="1"/>
</dbReference>
<dbReference type="Proteomes" id="UP000326924">
    <property type="component" value="Unassembled WGS sequence"/>
</dbReference>
<evidence type="ECO:0000259" key="4">
    <source>
        <dbReference type="Pfam" id="PF07064"/>
    </source>
</evidence>
<keyword evidence="6" id="KW-1185">Reference proteome</keyword>
<gene>
    <name evidence="5" type="ORF">FN846DRAFT_929370</name>
</gene>
<dbReference type="PANTHER" id="PTHR22746:SF10">
    <property type="entry name" value="GUANINE NUCLEOTIDE EXCHANGE FACTOR SUBUNIT RIC1"/>
    <property type="match status" value="1"/>
</dbReference>
<dbReference type="InterPro" id="IPR009771">
    <property type="entry name" value="RIC1_C"/>
</dbReference>
<dbReference type="PANTHER" id="PTHR22746">
    <property type="entry name" value="RAB6A-GEF COMPLEX PARTNER PROTEIN 1"/>
    <property type="match status" value="1"/>
</dbReference>
<comment type="subcellular location">
    <subcellularLocation>
        <location evidence="1">Membrane</location>
    </subcellularLocation>
</comment>
<dbReference type="InParanoid" id="A0A5J5F979"/>
<evidence type="ECO:0000313" key="5">
    <source>
        <dbReference type="EMBL" id="KAA8913499.1"/>
    </source>
</evidence>